<keyword evidence="3" id="KW-1185">Reference proteome</keyword>
<dbReference type="Proteomes" id="UP001159405">
    <property type="component" value="Unassembled WGS sequence"/>
</dbReference>
<gene>
    <name evidence="2" type="ORF">PLOB_00010365</name>
</gene>
<protein>
    <recommendedName>
        <fullName evidence="1">OTU domain-containing protein</fullName>
    </recommendedName>
</protein>
<dbReference type="CDD" id="cd22744">
    <property type="entry name" value="OTU"/>
    <property type="match status" value="1"/>
</dbReference>
<dbReference type="PROSITE" id="PS50802">
    <property type="entry name" value="OTU"/>
    <property type="match status" value="1"/>
</dbReference>
<accession>A0ABN8QSW2</accession>
<dbReference type="InterPro" id="IPR038765">
    <property type="entry name" value="Papain-like_cys_pep_sf"/>
</dbReference>
<dbReference type="EMBL" id="CALNXK010000152">
    <property type="protein sequence ID" value="CAH3169877.1"/>
    <property type="molecule type" value="Genomic_DNA"/>
</dbReference>
<feature type="non-terminal residue" evidence="2">
    <location>
        <position position="491"/>
    </location>
</feature>
<dbReference type="InterPro" id="IPR003323">
    <property type="entry name" value="OTU_dom"/>
</dbReference>
<evidence type="ECO:0000313" key="2">
    <source>
        <dbReference type="EMBL" id="CAH3169877.1"/>
    </source>
</evidence>
<reference evidence="2 3" key="1">
    <citation type="submission" date="2022-05" db="EMBL/GenBank/DDBJ databases">
        <authorList>
            <consortium name="Genoscope - CEA"/>
            <person name="William W."/>
        </authorList>
    </citation>
    <scope>NUCLEOTIDE SEQUENCE [LARGE SCALE GENOMIC DNA]</scope>
</reference>
<dbReference type="SUPFAM" id="SSF54001">
    <property type="entry name" value="Cysteine proteinases"/>
    <property type="match status" value="1"/>
</dbReference>
<proteinExistence type="predicted"/>
<feature type="non-terminal residue" evidence="2">
    <location>
        <position position="1"/>
    </location>
</feature>
<feature type="domain" description="OTU" evidence="1">
    <location>
        <begin position="162"/>
        <end position="317"/>
    </location>
</feature>
<organism evidence="2 3">
    <name type="scientific">Porites lobata</name>
    <dbReference type="NCBI Taxonomy" id="104759"/>
    <lineage>
        <taxon>Eukaryota</taxon>
        <taxon>Metazoa</taxon>
        <taxon>Cnidaria</taxon>
        <taxon>Anthozoa</taxon>
        <taxon>Hexacorallia</taxon>
        <taxon>Scleractinia</taxon>
        <taxon>Fungiina</taxon>
        <taxon>Poritidae</taxon>
        <taxon>Porites</taxon>
    </lineage>
</organism>
<evidence type="ECO:0000313" key="3">
    <source>
        <dbReference type="Proteomes" id="UP001159405"/>
    </source>
</evidence>
<evidence type="ECO:0000259" key="1">
    <source>
        <dbReference type="PROSITE" id="PS50802"/>
    </source>
</evidence>
<name>A0ABN8QSW2_9CNID</name>
<comment type="caution">
    <text evidence="2">The sequence shown here is derived from an EMBL/GenBank/DDBJ whole genome shotgun (WGS) entry which is preliminary data.</text>
</comment>
<sequence>VSDIPTGCGTNKNERLHRKLRKIAGRSKLGVKLAYALFTRAFHLINTETDEKQGCKKEVVETIDVEENFGFYKNANGSVLPADILSLNESKSDQDSLMLEAIINRADVSSKIYNNVKGNGLDELESHDFRRSLLVFQSMNKEHNTNHSSQSILDQRAENMGFKRQPSSKDGDCFFFSLALQISNLLTTCDEKVEEQFNKLGIKNQQSITEIARRLRQLIVQEWLSNSEQYQPFVQPGLDYYSEAKRFLMPGHFAASIGDAMPLAAANVLHLPLVLVTSVTDWPLTIVTPHVQAISSVPLYLAFTQEESGHYDSLIELSRPQFVGKYRTMREIRIKCRCGVNNKNANTLNCCEAPKQSIGRRRKYSSRWKCLKAGIKCGDKCKCKSCGNGRNSPEARQRKNYRSKFIKTSFTKRITEKPFLLQREGADYTRSSFSVLELMILEFYLLSLGIKSCKNKPEKVAKLYNSCIDFYNRSTAHKLTRRSITEIKTEM</sequence>
<dbReference type="Gene3D" id="3.90.70.80">
    <property type="match status" value="1"/>
</dbReference>